<dbReference type="SUPFAM" id="SSF51735">
    <property type="entry name" value="NAD(P)-binding Rossmann-fold domains"/>
    <property type="match status" value="1"/>
</dbReference>
<protein>
    <submittedName>
        <fullName evidence="5">Short-chain dehydrogenase</fullName>
    </submittedName>
</protein>
<proteinExistence type="inferred from homology"/>
<dbReference type="PROSITE" id="PS00061">
    <property type="entry name" value="ADH_SHORT"/>
    <property type="match status" value="1"/>
</dbReference>
<name>A0A6M3ZSK7_9BURK</name>
<dbReference type="EMBL" id="CP008956">
    <property type="protein sequence ID" value="QJQ01527.1"/>
    <property type="molecule type" value="Genomic_DNA"/>
</dbReference>
<evidence type="ECO:0000256" key="3">
    <source>
        <dbReference type="RuleBase" id="RU000363"/>
    </source>
</evidence>
<evidence type="ECO:0000256" key="1">
    <source>
        <dbReference type="ARBA" id="ARBA00006484"/>
    </source>
</evidence>
<dbReference type="Proteomes" id="UP000501648">
    <property type="component" value="Chromosome"/>
</dbReference>
<feature type="domain" description="Ketoreductase" evidence="4">
    <location>
        <begin position="8"/>
        <end position="204"/>
    </location>
</feature>
<organism evidence="5 6">
    <name type="scientific">Herbaspirillum rubrisubalbicans Os34</name>
    <dbReference type="NCBI Taxonomy" id="1235827"/>
    <lineage>
        <taxon>Bacteria</taxon>
        <taxon>Pseudomonadati</taxon>
        <taxon>Pseudomonadota</taxon>
        <taxon>Betaproteobacteria</taxon>
        <taxon>Burkholderiales</taxon>
        <taxon>Oxalobacteraceae</taxon>
        <taxon>Herbaspirillum</taxon>
    </lineage>
</organism>
<dbReference type="Gene3D" id="3.40.50.720">
    <property type="entry name" value="NAD(P)-binding Rossmann-like Domain"/>
    <property type="match status" value="1"/>
</dbReference>
<dbReference type="InterPro" id="IPR057326">
    <property type="entry name" value="KR_dom"/>
</dbReference>
<dbReference type="PANTHER" id="PTHR45024:SF2">
    <property type="entry name" value="SCP2 DOMAIN-CONTAINING PROTEIN"/>
    <property type="match status" value="1"/>
</dbReference>
<dbReference type="InterPro" id="IPR051687">
    <property type="entry name" value="Peroxisomal_Beta-Oxidation"/>
</dbReference>
<gene>
    <name evidence="5" type="ORF">C798_15150</name>
</gene>
<reference evidence="5 6" key="1">
    <citation type="journal article" date="2012" name="J. Bacteriol.">
        <title>Genome sequence of the pathogenic Herbaspirillum seropedicae strain Os34, isolated from rice roots.</title>
        <authorList>
            <person name="Ye W."/>
            <person name="Ye S."/>
            <person name="Liu J."/>
            <person name="Chang S."/>
            <person name="Chen M."/>
            <person name="Zhu B."/>
            <person name="Guo L."/>
            <person name="An Q."/>
        </authorList>
    </citation>
    <scope>NUCLEOTIDE SEQUENCE [LARGE SCALE GENOMIC DNA]</scope>
    <source>
        <strain evidence="5 6">Os34</strain>
    </source>
</reference>
<dbReference type="Pfam" id="PF00106">
    <property type="entry name" value="adh_short"/>
    <property type="match status" value="1"/>
</dbReference>
<sequence length="317" mass="33176">MSISFDNRVAIITGSGGGLGSTYALEIAKRGGAVVVNDLGGTFDGSGQSHSMADAVVDRIKATGGRAVANYDSVGTRAGGEAIVQAALDAFGRVDIVINNAGHLRNAPFEDIDDALLDSIIDVHLKGAFYVTQPAYRLMKKQGYGRVVFASSAAGMLGNPEQAAYGAAKAGLIGLMNILSLEGQRHGVLCNALLPVAASRMAAAMPPEQLKQVAEEFSAVASIVGNSLDPQFVTPLAVYLASEQCESTHAIYSATWGRYARAFVGLAEGWRGPRTTPATVDDIAAHWNQISSYERFDVPGSLNDEFAILAKQIAAQG</sequence>
<dbReference type="PANTHER" id="PTHR45024">
    <property type="entry name" value="DEHYDROGENASES, SHORT CHAIN"/>
    <property type="match status" value="1"/>
</dbReference>
<dbReference type="InterPro" id="IPR020904">
    <property type="entry name" value="Sc_DH/Rdtase_CS"/>
</dbReference>
<accession>A0A6M3ZSK7</accession>
<evidence type="ECO:0000313" key="5">
    <source>
        <dbReference type="EMBL" id="QJQ01527.1"/>
    </source>
</evidence>
<evidence type="ECO:0000259" key="4">
    <source>
        <dbReference type="SMART" id="SM00822"/>
    </source>
</evidence>
<dbReference type="AlphaFoldDB" id="A0A6M3ZSK7"/>
<dbReference type="GO" id="GO:0016491">
    <property type="term" value="F:oxidoreductase activity"/>
    <property type="evidence" value="ECO:0007669"/>
    <property type="project" value="UniProtKB-KW"/>
</dbReference>
<dbReference type="PRINTS" id="PR00081">
    <property type="entry name" value="GDHRDH"/>
</dbReference>
<comment type="similarity">
    <text evidence="1 3">Belongs to the short-chain dehydrogenases/reductases (SDR) family.</text>
</comment>
<dbReference type="PRINTS" id="PR00080">
    <property type="entry name" value="SDRFAMILY"/>
</dbReference>
<evidence type="ECO:0000313" key="6">
    <source>
        <dbReference type="Proteomes" id="UP000501648"/>
    </source>
</evidence>
<dbReference type="InterPro" id="IPR036291">
    <property type="entry name" value="NAD(P)-bd_dom_sf"/>
</dbReference>
<dbReference type="SMART" id="SM00822">
    <property type="entry name" value="PKS_KR"/>
    <property type="match status" value="1"/>
</dbReference>
<dbReference type="InterPro" id="IPR002347">
    <property type="entry name" value="SDR_fam"/>
</dbReference>
<dbReference type="RefSeq" id="WP_017450407.1">
    <property type="nucleotide sequence ID" value="NZ_CP008956.1"/>
</dbReference>
<evidence type="ECO:0000256" key="2">
    <source>
        <dbReference type="ARBA" id="ARBA00023002"/>
    </source>
</evidence>
<keyword evidence="2" id="KW-0560">Oxidoreductase</keyword>